<dbReference type="AlphaFoldDB" id="A0A166D2F9"/>
<gene>
    <name evidence="1" type="ORF">MBCUT_16990</name>
</gene>
<name>A0A166D2F9_9EURY</name>
<keyword evidence="2" id="KW-1185">Reference proteome</keyword>
<evidence type="ECO:0000313" key="2">
    <source>
        <dbReference type="Proteomes" id="UP000077275"/>
    </source>
</evidence>
<dbReference type="Proteomes" id="UP000077275">
    <property type="component" value="Unassembled WGS sequence"/>
</dbReference>
<organism evidence="1 2">
    <name type="scientific">Methanobrevibacter cuticularis</name>
    <dbReference type="NCBI Taxonomy" id="47311"/>
    <lineage>
        <taxon>Archaea</taxon>
        <taxon>Methanobacteriati</taxon>
        <taxon>Methanobacteriota</taxon>
        <taxon>Methanomada group</taxon>
        <taxon>Methanobacteria</taxon>
        <taxon>Methanobacteriales</taxon>
        <taxon>Methanobacteriaceae</taxon>
        <taxon>Methanobrevibacter</taxon>
    </lineage>
</organism>
<protein>
    <submittedName>
        <fullName evidence="1">Uncharacterized protein</fullName>
    </submittedName>
</protein>
<evidence type="ECO:0000313" key="1">
    <source>
        <dbReference type="EMBL" id="KZX15139.1"/>
    </source>
</evidence>
<proteinExistence type="predicted"/>
<dbReference type="PATRIC" id="fig|47311.3.peg.1844"/>
<accession>A0A166D2F9</accession>
<reference evidence="1 2" key="1">
    <citation type="submission" date="2016-04" db="EMBL/GenBank/DDBJ databases">
        <title>Genome sequence of Methanobrevibacter cuticularis DSM 11139.</title>
        <authorList>
            <person name="Poehlein A."/>
            <person name="Seedorf H."/>
            <person name="Daniel R."/>
        </authorList>
    </citation>
    <scope>NUCLEOTIDE SEQUENCE [LARGE SCALE GENOMIC DNA]</scope>
    <source>
        <strain evidence="1 2">DSM 11139</strain>
    </source>
</reference>
<dbReference type="EMBL" id="LWMW01000128">
    <property type="protein sequence ID" value="KZX15139.1"/>
    <property type="molecule type" value="Genomic_DNA"/>
</dbReference>
<sequence>MILLDNFDKNIDFNYPNKDYFVKLKNLKWNKEAKKLLNKIENVYNSYRKTYSDEVFDENPDDGYPFTMGSFAAVSWKSLILLTGCSAVNNGKDVMGFDDVVCAFQTYFKLLNLINND</sequence>
<dbReference type="STRING" id="47311.MBCUT_16990"/>
<comment type="caution">
    <text evidence="1">The sequence shown here is derived from an EMBL/GenBank/DDBJ whole genome shotgun (WGS) entry which is preliminary data.</text>
</comment>